<name>A0A975DK12_9GAMM</name>
<evidence type="ECO:0000313" key="2">
    <source>
        <dbReference type="Proteomes" id="UP000664904"/>
    </source>
</evidence>
<accession>A0A975DK12</accession>
<evidence type="ECO:0000313" key="1">
    <source>
        <dbReference type="EMBL" id="QTH72592.1"/>
    </source>
</evidence>
<proteinExistence type="predicted"/>
<dbReference type="EMBL" id="CP072133">
    <property type="protein sequence ID" value="QTH72592.1"/>
    <property type="molecule type" value="Genomic_DNA"/>
</dbReference>
<dbReference type="KEGG" id="pxi:J5O05_07270"/>
<evidence type="ECO:0008006" key="3">
    <source>
        <dbReference type="Google" id="ProtNLM"/>
    </source>
</evidence>
<dbReference type="Proteomes" id="UP000664904">
    <property type="component" value="Chromosome"/>
</dbReference>
<gene>
    <name evidence="1" type="ORF">J5O05_07270</name>
</gene>
<keyword evidence="2" id="KW-1185">Reference proteome</keyword>
<dbReference type="AlphaFoldDB" id="A0A975DK12"/>
<sequence>MLQIKKPQFGNSILVNQCGYLADKLYRFVWQDEELNFAEADESFEPKILILSRARYTESQGKLPFDNKKQVSRFFKLASNQELNKKVTTLIHKCVEGQTVYTQWRWDKDYCKGWLTLPESLLFVQSSSDLVEVNTNDQTLWCTKSDNGVHSILANVLVNSAERFLVSIGAAAKPVIKVEASSRPILLLNNLFHVGLNNLASFINIPSKAFIEASFKKGLKTTSMILAGYLLFSSIFVLAKQAWLTHQLEGLSAEVNTALTLQNEVEKQVALYTSGKQLLNELPEQSPFLQIFAEIVPKAQLTNIRFEAGRYELRGQAQQATEILSFLVNHPSVKEAKFDYPTRKSRDKDVFVISFTVKQAGENS</sequence>
<organism evidence="1 2">
    <name type="scientific">Pseudoalteromonas xiamenensis</name>
    <dbReference type="NCBI Taxonomy" id="882626"/>
    <lineage>
        <taxon>Bacteria</taxon>
        <taxon>Pseudomonadati</taxon>
        <taxon>Pseudomonadota</taxon>
        <taxon>Gammaproteobacteria</taxon>
        <taxon>Alteromonadales</taxon>
        <taxon>Pseudoalteromonadaceae</taxon>
        <taxon>Pseudoalteromonas</taxon>
    </lineage>
</organism>
<protein>
    <recommendedName>
        <fullName evidence="3">General secretion pathway protein L</fullName>
    </recommendedName>
</protein>
<dbReference type="RefSeq" id="WP_208844216.1">
    <property type="nucleotide sequence ID" value="NZ_CP072133.1"/>
</dbReference>
<reference evidence="1" key="1">
    <citation type="submission" date="2021-03" db="EMBL/GenBank/DDBJ databases">
        <title>Complete Genome of Pseudoalteromonas xiamenensis STKMTI.2, a new potential marine bacterium producing anti-Vibrio compounds.</title>
        <authorList>
            <person name="Handayani D.P."/>
            <person name="Isnansetyo A."/>
            <person name="Istiqomah I."/>
            <person name="Jumina J."/>
        </authorList>
    </citation>
    <scope>NUCLEOTIDE SEQUENCE</scope>
    <source>
        <strain evidence="1">STKMTI.2</strain>
    </source>
</reference>